<dbReference type="VEuPathDB" id="VectorBase:BGLB009471"/>
<dbReference type="OrthoDB" id="2157380at2759"/>
<reference evidence="1" key="1">
    <citation type="submission" date="2020-05" db="UniProtKB">
        <authorList>
            <consortium name="EnsemblMetazoa"/>
        </authorList>
    </citation>
    <scope>IDENTIFICATION</scope>
    <source>
        <strain evidence="1">BB02</strain>
    </source>
</reference>
<dbReference type="AlphaFoldDB" id="A0A2C9JX78"/>
<dbReference type="PANTHER" id="PTHR21439:SF0">
    <property type="entry name" value="PROTEIN OSCP1"/>
    <property type="match status" value="1"/>
</dbReference>
<evidence type="ECO:0008006" key="3">
    <source>
        <dbReference type="Google" id="ProtNLM"/>
    </source>
</evidence>
<dbReference type="GO" id="GO:0005737">
    <property type="term" value="C:cytoplasm"/>
    <property type="evidence" value="ECO:0007669"/>
    <property type="project" value="TreeGrafter"/>
</dbReference>
<dbReference type="EnsemblMetazoa" id="BGLB009471-RB">
    <property type="protein sequence ID" value="BGLB009471-PB"/>
    <property type="gene ID" value="BGLB009471"/>
</dbReference>
<dbReference type="Pfam" id="PF10188">
    <property type="entry name" value="Oscp1"/>
    <property type="match status" value="1"/>
</dbReference>
<evidence type="ECO:0000313" key="2">
    <source>
        <dbReference type="Proteomes" id="UP000076420"/>
    </source>
</evidence>
<dbReference type="STRING" id="6526.A0A2C9JX78"/>
<name>A0A2C9JX78_BIOGL</name>
<accession>A0A2C9JX78</accession>
<dbReference type="Proteomes" id="UP000076420">
    <property type="component" value="Unassembled WGS sequence"/>
</dbReference>
<dbReference type="GO" id="GO:0005886">
    <property type="term" value="C:plasma membrane"/>
    <property type="evidence" value="ECO:0007669"/>
    <property type="project" value="TreeGrafter"/>
</dbReference>
<organism evidence="1 2">
    <name type="scientific">Biomphalaria glabrata</name>
    <name type="common">Bloodfluke planorb</name>
    <name type="synonym">Freshwater snail</name>
    <dbReference type="NCBI Taxonomy" id="6526"/>
    <lineage>
        <taxon>Eukaryota</taxon>
        <taxon>Metazoa</taxon>
        <taxon>Spiralia</taxon>
        <taxon>Lophotrochozoa</taxon>
        <taxon>Mollusca</taxon>
        <taxon>Gastropoda</taxon>
        <taxon>Heterobranchia</taxon>
        <taxon>Euthyneura</taxon>
        <taxon>Panpulmonata</taxon>
        <taxon>Hygrophila</taxon>
        <taxon>Lymnaeoidea</taxon>
        <taxon>Planorbidae</taxon>
        <taxon>Biomphalaria</taxon>
    </lineage>
</organism>
<gene>
    <name evidence="1" type="primary">106071651</name>
</gene>
<evidence type="ECO:0000313" key="1">
    <source>
        <dbReference type="EnsemblMetazoa" id="BGLB009471-PC"/>
    </source>
</evidence>
<protein>
    <recommendedName>
        <fullName evidence="3">Protein OSCP1</fullName>
    </recommendedName>
</protein>
<dbReference type="RefSeq" id="XP_013087262.2">
    <property type="nucleotide sequence ID" value="XM_013231808.2"/>
</dbReference>
<proteinExistence type="predicted"/>
<dbReference type="VEuPathDB" id="VectorBase:BGLAX_044854"/>
<dbReference type="KEGG" id="bgt:106071651"/>
<sequence length="368" mass="41403">MSFKALPLLFMNLGGEMIYILDQRLSAQSIPNEKAKKVLTDIVSTMFNKKFMDEIFKPQNLYSKKAMRTVFDRIAHASIMRLNAASMDKLYDLMTMAVKYQISLALRPKDILLITLNHMDTIRSHVEDSSVKAQVEYAFKILLETYASLSHGEFQLIRQTLLNFFQDVHTRVSIFLKDKVQNNHGRFVLKPGGVLPYGTDIPNNIKSFDDSGKYRNIGFSCVANYTQASKEGSYELKGDRATKLGTNIYSVSRNVETSGPGASSLMNAGDMDTSHPDPLAKAHLDLLAQLIGARVTKNEFRLNLFKTDQEEEEAATIEPVQAIRSQVVNIDASKKTKSVELTKIFGEMTIDDSKSKHDDHDLLDLMDS</sequence>
<dbReference type="EnsemblMetazoa" id="BGLB009471-RC">
    <property type="protein sequence ID" value="BGLB009471-PC"/>
    <property type="gene ID" value="BGLB009471"/>
</dbReference>
<dbReference type="PANTHER" id="PTHR21439">
    <property type="entry name" value="OXIDORED-NITRO DOMAIN-CONTAINING PROTEIN"/>
    <property type="match status" value="1"/>
</dbReference>
<dbReference type="InterPro" id="IPR019332">
    <property type="entry name" value="OSCP1"/>
</dbReference>